<protein>
    <recommendedName>
        <fullName evidence="10">Peptidyl-prolyl cis-trans isomerase</fullName>
        <ecNumber evidence="10">5.2.1.8</ecNumber>
    </recommendedName>
</protein>
<dbReference type="GO" id="GO:0003755">
    <property type="term" value="F:peptidyl-prolyl cis-trans isomerase activity"/>
    <property type="evidence" value="ECO:0007669"/>
    <property type="project" value="UniProtKB-UniRule"/>
</dbReference>
<gene>
    <name evidence="12" type="ORF">C3L24_02410</name>
</gene>
<keyword evidence="7 9" id="KW-0413">Isomerase</keyword>
<dbReference type="Pfam" id="PF00254">
    <property type="entry name" value="FKBP_C"/>
    <property type="match status" value="1"/>
</dbReference>
<feature type="domain" description="PPIase FKBP-type" evidence="11">
    <location>
        <begin position="6"/>
        <end position="80"/>
    </location>
</feature>
<evidence type="ECO:0000256" key="7">
    <source>
        <dbReference type="ARBA" id="ARBA00023235"/>
    </source>
</evidence>
<dbReference type="Proteomes" id="UP000250928">
    <property type="component" value="Unassembled WGS sequence"/>
</dbReference>
<keyword evidence="5 9" id="KW-0697">Rotamase</keyword>
<dbReference type="PANTHER" id="PTHR47861:SF3">
    <property type="entry name" value="FKBP-TYPE PEPTIDYL-PROLYL CIS-TRANS ISOMERASE SLYD"/>
    <property type="match status" value="1"/>
</dbReference>
<dbReference type="InterPro" id="IPR046357">
    <property type="entry name" value="PPIase_dom_sf"/>
</dbReference>
<comment type="caution">
    <text evidence="12">The sequence shown here is derived from an EMBL/GenBank/DDBJ whole genome shotgun (WGS) entry which is preliminary data.</text>
</comment>
<dbReference type="EMBL" id="PQCO01000107">
    <property type="protein sequence ID" value="PUE04862.1"/>
    <property type="molecule type" value="Genomic_DNA"/>
</dbReference>
<comment type="function">
    <text evidence="8">Also involved in hydrogenase metallocenter assembly, probably by participating in the nickel insertion step. This function in hydrogenase biosynthesis requires chaperone activity and the presence of the metal-binding domain, but not PPIase activity.</text>
</comment>
<evidence type="ECO:0000256" key="4">
    <source>
        <dbReference type="ARBA" id="ARBA00022490"/>
    </source>
</evidence>
<evidence type="ECO:0000313" key="13">
    <source>
        <dbReference type="Proteomes" id="UP000250928"/>
    </source>
</evidence>
<comment type="similarity">
    <text evidence="3 10">Belongs to the FKBP-type PPIase family.</text>
</comment>
<evidence type="ECO:0000256" key="8">
    <source>
        <dbReference type="ARBA" id="ARBA00037071"/>
    </source>
</evidence>
<evidence type="ECO:0000256" key="2">
    <source>
        <dbReference type="ARBA" id="ARBA00004496"/>
    </source>
</evidence>
<evidence type="ECO:0000259" key="11">
    <source>
        <dbReference type="PROSITE" id="PS50059"/>
    </source>
</evidence>
<dbReference type="AlphaFoldDB" id="A0A6N4E4U3"/>
<dbReference type="PROSITE" id="PS50059">
    <property type="entry name" value="FKBP_PPIASE"/>
    <property type="match status" value="1"/>
</dbReference>
<dbReference type="PANTHER" id="PTHR47861">
    <property type="entry name" value="FKBP-TYPE PEPTIDYL-PROLYL CIS-TRANS ISOMERASE SLYD"/>
    <property type="match status" value="1"/>
</dbReference>
<accession>A0A6N4E4U3</accession>
<evidence type="ECO:0000313" key="12">
    <source>
        <dbReference type="EMBL" id="PUE04862.1"/>
    </source>
</evidence>
<evidence type="ECO:0000256" key="6">
    <source>
        <dbReference type="ARBA" id="ARBA00023186"/>
    </source>
</evidence>
<proteinExistence type="inferred from homology"/>
<evidence type="ECO:0000256" key="3">
    <source>
        <dbReference type="ARBA" id="ARBA00006577"/>
    </source>
</evidence>
<evidence type="ECO:0000256" key="9">
    <source>
        <dbReference type="PROSITE-ProRule" id="PRU00277"/>
    </source>
</evidence>
<organism evidence="12 13">
    <name type="scientific">Candidatus Sedimenticola endophacoides</name>
    <dbReference type="NCBI Taxonomy" id="2548426"/>
    <lineage>
        <taxon>Bacteria</taxon>
        <taxon>Pseudomonadati</taxon>
        <taxon>Pseudomonadota</taxon>
        <taxon>Gammaproteobacteria</taxon>
        <taxon>Chromatiales</taxon>
        <taxon>Sedimenticolaceae</taxon>
        <taxon>Sedimenticola</taxon>
    </lineage>
</organism>
<evidence type="ECO:0000256" key="10">
    <source>
        <dbReference type="RuleBase" id="RU003915"/>
    </source>
</evidence>
<dbReference type="EC" id="5.2.1.8" evidence="10"/>
<evidence type="ECO:0000256" key="5">
    <source>
        <dbReference type="ARBA" id="ARBA00023110"/>
    </source>
</evidence>
<comment type="subcellular location">
    <subcellularLocation>
        <location evidence="2">Cytoplasm</location>
    </subcellularLocation>
</comment>
<dbReference type="GO" id="GO:0042026">
    <property type="term" value="P:protein refolding"/>
    <property type="evidence" value="ECO:0007669"/>
    <property type="project" value="UniProtKB-ARBA"/>
</dbReference>
<dbReference type="Gene3D" id="3.10.50.40">
    <property type="match status" value="1"/>
</dbReference>
<evidence type="ECO:0000256" key="1">
    <source>
        <dbReference type="ARBA" id="ARBA00000971"/>
    </source>
</evidence>
<comment type="catalytic activity">
    <reaction evidence="1 9 10">
        <text>[protein]-peptidylproline (omega=180) = [protein]-peptidylproline (omega=0)</text>
        <dbReference type="Rhea" id="RHEA:16237"/>
        <dbReference type="Rhea" id="RHEA-COMP:10747"/>
        <dbReference type="Rhea" id="RHEA-COMP:10748"/>
        <dbReference type="ChEBI" id="CHEBI:83833"/>
        <dbReference type="ChEBI" id="CHEBI:83834"/>
        <dbReference type="EC" id="5.2.1.8"/>
    </reaction>
</comment>
<keyword evidence="4" id="KW-0963">Cytoplasm</keyword>
<name>A0A6N4E4U3_9GAMM</name>
<dbReference type="SUPFAM" id="SSF54534">
    <property type="entry name" value="FKBP-like"/>
    <property type="match status" value="1"/>
</dbReference>
<keyword evidence="6" id="KW-0143">Chaperone</keyword>
<sequence length="163" mass="17931">MQISNYKAVILDYIARDDSGEVIDSAAANGPIRYIHGTEDLIPGLEQALEGHSQGERLQVDVPMDLAYGPRDESLVEEVPRANFPGIDVIEPGMRFETRMDDGSPMLVTVIAADRKRVTVDGNHPLAGKNLHFELEVLEVREATSEELEHGLVHDEAGTHALH</sequence>
<dbReference type="GO" id="GO:0005737">
    <property type="term" value="C:cytoplasm"/>
    <property type="evidence" value="ECO:0007669"/>
    <property type="project" value="UniProtKB-SubCell"/>
</dbReference>
<dbReference type="InterPro" id="IPR001179">
    <property type="entry name" value="PPIase_FKBP_dom"/>
</dbReference>
<reference evidence="12 13" key="1">
    <citation type="submission" date="2018-01" db="EMBL/GenBank/DDBJ databases">
        <title>Novel co-symbiosis in the lucinid bivalve Phacoides pectinatus.</title>
        <authorList>
            <person name="Lim S.J."/>
            <person name="Davis B.G."/>
            <person name="Gill D.E."/>
            <person name="Engel A.S."/>
            <person name="Anderson L.C."/>
            <person name="Campbell B.J."/>
        </authorList>
    </citation>
    <scope>NUCLEOTIDE SEQUENCE [LARGE SCALE GENOMIC DNA]</scope>
    <source>
        <strain evidence="12">N3_P5</strain>
    </source>
</reference>